<protein>
    <submittedName>
        <fullName evidence="2">Uncharacterized protein</fullName>
    </submittedName>
</protein>
<keyword evidence="3" id="KW-1185">Reference proteome</keyword>
<feature type="compositionally biased region" description="Basic and acidic residues" evidence="1">
    <location>
        <begin position="418"/>
        <end position="434"/>
    </location>
</feature>
<dbReference type="AlphaFoldDB" id="A0A9Q1C4F7"/>
<dbReference type="EMBL" id="JAIZAY010000008">
    <property type="protein sequence ID" value="KAJ8037970.1"/>
    <property type="molecule type" value="Genomic_DNA"/>
</dbReference>
<feature type="region of interest" description="Disordered" evidence="1">
    <location>
        <begin position="418"/>
        <end position="444"/>
    </location>
</feature>
<dbReference type="Proteomes" id="UP001152320">
    <property type="component" value="Chromosome 8"/>
</dbReference>
<feature type="region of interest" description="Disordered" evidence="1">
    <location>
        <begin position="467"/>
        <end position="494"/>
    </location>
</feature>
<evidence type="ECO:0000313" key="3">
    <source>
        <dbReference type="Proteomes" id="UP001152320"/>
    </source>
</evidence>
<comment type="caution">
    <text evidence="2">The sequence shown here is derived from an EMBL/GenBank/DDBJ whole genome shotgun (WGS) entry which is preliminary data.</text>
</comment>
<organism evidence="2 3">
    <name type="scientific">Holothuria leucospilota</name>
    <name type="common">Black long sea cucumber</name>
    <name type="synonym">Mertensiothuria leucospilota</name>
    <dbReference type="NCBI Taxonomy" id="206669"/>
    <lineage>
        <taxon>Eukaryota</taxon>
        <taxon>Metazoa</taxon>
        <taxon>Echinodermata</taxon>
        <taxon>Eleutherozoa</taxon>
        <taxon>Echinozoa</taxon>
        <taxon>Holothuroidea</taxon>
        <taxon>Aspidochirotacea</taxon>
        <taxon>Aspidochirotida</taxon>
        <taxon>Holothuriidae</taxon>
        <taxon>Holothuria</taxon>
    </lineage>
</organism>
<proteinExistence type="predicted"/>
<feature type="region of interest" description="Disordered" evidence="1">
    <location>
        <begin position="1"/>
        <end position="54"/>
    </location>
</feature>
<reference evidence="2" key="1">
    <citation type="submission" date="2021-10" db="EMBL/GenBank/DDBJ databases">
        <title>Tropical sea cucumber genome reveals ecological adaptation and Cuvierian tubules defense mechanism.</title>
        <authorList>
            <person name="Chen T."/>
        </authorList>
    </citation>
    <scope>NUCLEOTIDE SEQUENCE</scope>
    <source>
        <strain evidence="2">Nanhai2018</strain>
        <tissue evidence="2">Muscle</tissue>
    </source>
</reference>
<feature type="compositionally biased region" description="Polar residues" evidence="1">
    <location>
        <begin position="467"/>
        <end position="479"/>
    </location>
</feature>
<gene>
    <name evidence="2" type="ORF">HOLleu_18925</name>
</gene>
<dbReference type="OrthoDB" id="10640658at2759"/>
<evidence type="ECO:0000313" key="2">
    <source>
        <dbReference type="EMBL" id="KAJ8037970.1"/>
    </source>
</evidence>
<accession>A0A9Q1C4F7</accession>
<name>A0A9Q1C4F7_HOLLE</name>
<evidence type="ECO:0000256" key="1">
    <source>
        <dbReference type="SAM" id="MobiDB-lite"/>
    </source>
</evidence>
<feature type="compositionally biased region" description="Basic and acidic residues" evidence="1">
    <location>
        <begin position="1"/>
        <end position="25"/>
    </location>
</feature>
<sequence>MWEVESSRLQETLYDDKTQPARKTENFSGSVAGEKGETTGAQSTKNIEYEKRSLSEQSKTNINWNARITRRAGVNSAQSSERKKLESDLAVAIGSNASAVRPKTAFDKFKTRTDARIFLKQSRYQLQQALRRKLNQERVKTYKSSTSIPKGGTIVVENKHRRNDSFLTVTSLQSANTSSIDGESKLLSQYNLNDHIVNNENTINGKIGTISKADKANKTGTTFKTSQYKAATYDARKVRDWMQMPTGKFLSESVSSDSVLKSDSVGDSEISTIPFDRESLCSGPIGTADRIHNKDISISGEPLAFSADDNFSEKEEGNDGENFDREEELNNTQNIATTQDQVTDCSQCVACKIEKIVSSLSVVLANQSLTSKSGDQDSFSEQVRRKIREDMSVPEESVNALEIHIRRLLAARIVDKNSSKEAKQNETKSLKSCDGDEQNEETFKTGKTEETIGVLYAENIFKGTRKQSLSTSPLNISPKENQKAAGTPSSFSKFDGKAKEDIPYRFSYTHFAPSSSIRRVENREQITITGSPQLQAKAAKTKPSDYGISLKIYRNRQNFEKRHKLEETKSTKFILYPRTFNSGSTIVRQYRQDDMPDRLGAWYWDRLEEIEKHRCPPPPNSPVPEEWADM</sequence>